<protein>
    <submittedName>
        <fullName evidence="3">Uncharacterized protein</fullName>
    </submittedName>
</protein>
<evidence type="ECO:0000313" key="3">
    <source>
        <dbReference type="EMBL" id="TXD36968.1"/>
    </source>
</evidence>
<dbReference type="OrthoDB" id="9801912at2"/>
<name>A0A5C6XFL5_9DELT</name>
<evidence type="ECO:0000256" key="2">
    <source>
        <dbReference type="SAM" id="SignalP"/>
    </source>
</evidence>
<comment type="caution">
    <text evidence="3">The sequence shown here is derived from an EMBL/GenBank/DDBJ whole genome shotgun (WGS) entry which is preliminary data.</text>
</comment>
<proteinExistence type="predicted"/>
<feature type="compositionally biased region" description="Acidic residues" evidence="1">
    <location>
        <begin position="40"/>
        <end position="61"/>
    </location>
</feature>
<gene>
    <name evidence="3" type="ORF">FRC98_09510</name>
</gene>
<feature type="region of interest" description="Disordered" evidence="1">
    <location>
        <begin position="24"/>
        <end position="80"/>
    </location>
</feature>
<feature type="signal peptide" evidence="2">
    <location>
        <begin position="1"/>
        <end position="19"/>
    </location>
</feature>
<feature type="compositionally biased region" description="Basic and acidic residues" evidence="1">
    <location>
        <begin position="63"/>
        <end position="80"/>
    </location>
</feature>
<dbReference type="AlphaFoldDB" id="A0A5C6XFL5"/>
<accession>A0A5C6XFL5</accession>
<sequence>MRPNLPLALLLAIFILAPACTPEDAENTADDCPDASCDWQLDDDAGQDTDLLPDADPDTSDADAPHDLPDWRPQDPPPRPERDVLIEVLWERLDPVDEDASPYINSLTDLDLFYCHALDGSLFDDLNGCTSYRNTRAGFNPTPDGERMETEMLLDSQFIDYPEWVVHDHPIAGRTHLVVHGYSVRFAVRAHARVYLDGELARENTMDFDPSVNKAIWYAGTIDWHEDPAQTTITDGPSCAERDGDDSCHDVNDALYTYDVTFAEAP</sequence>
<dbReference type="Proteomes" id="UP000321412">
    <property type="component" value="Unassembled WGS sequence"/>
</dbReference>
<keyword evidence="4" id="KW-1185">Reference proteome</keyword>
<organism evidence="3 4">
    <name type="scientific">Lujinxingia vulgaris</name>
    <dbReference type="NCBI Taxonomy" id="2600176"/>
    <lineage>
        <taxon>Bacteria</taxon>
        <taxon>Deltaproteobacteria</taxon>
        <taxon>Bradymonadales</taxon>
        <taxon>Lujinxingiaceae</taxon>
        <taxon>Lujinxingia</taxon>
    </lineage>
</organism>
<feature type="compositionally biased region" description="Acidic residues" evidence="1">
    <location>
        <begin position="24"/>
        <end position="33"/>
    </location>
</feature>
<dbReference type="RefSeq" id="WP_146981076.1">
    <property type="nucleotide sequence ID" value="NZ_VOSM01000004.1"/>
</dbReference>
<dbReference type="EMBL" id="VOSM01000004">
    <property type="protein sequence ID" value="TXD36968.1"/>
    <property type="molecule type" value="Genomic_DNA"/>
</dbReference>
<evidence type="ECO:0000313" key="4">
    <source>
        <dbReference type="Proteomes" id="UP000321412"/>
    </source>
</evidence>
<keyword evidence="2" id="KW-0732">Signal</keyword>
<feature type="chain" id="PRO_5022702792" evidence="2">
    <location>
        <begin position="20"/>
        <end position="266"/>
    </location>
</feature>
<evidence type="ECO:0000256" key="1">
    <source>
        <dbReference type="SAM" id="MobiDB-lite"/>
    </source>
</evidence>
<reference evidence="3 4" key="1">
    <citation type="submission" date="2019-08" db="EMBL/GenBank/DDBJ databases">
        <title>Bradymonadales sp. TMQ4.</title>
        <authorList>
            <person name="Liang Q."/>
        </authorList>
    </citation>
    <scope>NUCLEOTIDE SEQUENCE [LARGE SCALE GENOMIC DNA]</scope>
    <source>
        <strain evidence="3 4">TMQ4</strain>
    </source>
</reference>